<proteinExistence type="inferred from homology"/>
<keyword evidence="8" id="KW-0368">Histidine biosynthesis</keyword>
<feature type="binding site" evidence="8">
    <location>
        <position position="231"/>
    </location>
    <ligand>
        <name>substrate</name>
    </ligand>
</feature>
<dbReference type="CDD" id="cd06572">
    <property type="entry name" value="Histidinol_dh"/>
    <property type="match status" value="1"/>
</dbReference>
<organism evidence="11 12">
    <name type="scientific">Lentibacillus juripiscarius</name>
    <dbReference type="NCBI Taxonomy" id="257446"/>
    <lineage>
        <taxon>Bacteria</taxon>
        <taxon>Bacillati</taxon>
        <taxon>Bacillota</taxon>
        <taxon>Bacilli</taxon>
        <taxon>Bacillales</taxon>
        <taxon>Bacillaceae</taxon>
        <taxon>Lentibacillus</taxon>
    </lineage>
</organism>
<feature type="binding site" evidence="8">
    <location>
        <position position="414"/>
    </location>
    <ligand>
        <name>substrate</name>
    </ligand>
</feature>
<comment type="function">
    <text evidence="1 8">Catalyzes the sequential NAD-dependent oxidations of L-histidinol to L-histidinaldehyde and then to L-histidine.</text>
</comment>
<evidence type="ECO:0000256" key="4">
    <source>
        <dbReference type="ARBA" id="ARBA00022723"/>
    </source>
</evidence>
<feature type="binding site" evidence="8">
    <location>
        <position position="409"/>
    </location>
    <ligand>
        <name>substrate</name>
    </ligand>
</feature>
<feature type="binding site" evidence="8">
    <location>
        <position position="123"/>
    </location>
    <ligand>
        <name>NAD(+)</name>
        <dbReference type="ChEBI" id="CHEBI:57540"/>
    </ligand>
</feature>
<dbReference type="PANTHER" id="PTHR21256">
    <property type="entry name" value="HISTIDINOL DEHYDROGENASE HDH"/>
    <property type="match status" value="1"/>
</dbReference>
<feature type="binding site" evidence="8">
    <location>
        <position position="322"/>
    </location>
    <ligand>
        <name>substrate</name>
    </ligand>
</feature>
<feature type="binding site" evidence="8">
    <location>
        <position position="253"/>
    </location>
    <ligand>
        <name>substrate</name>
    </ligand>
</feature>
<feature type="binding site" evidence="8">
    <location>
        <position position="355"/>
    </location>
    <ligand>
        <name>Zn(2+)</name>
        <dbReference type="ChEBI" id="CHEBI:29105"/>
    </ligand>
</feature>
<comment type="pathway">
    <text evidence="8">Amino-acid biosynthesis; L-histidine biosynthesis; L-histidine from 5-phospho-alpha-D-ribose 1-diphosphate: step 9/9.</text>
</comment>
<feature type="active site" description="Proton acceptor" evidence="8">
    <location>
        <position position="322"/>
    </location>
</feature>
<dbReference type="PRINTS" id="PR00083">
    <property type="entry name" value="HOLDHDRGNASE"/>
</dbReference>
<dbReference type="RefSeq" id="WP_382391157.1">
    <property type="nucleotide sequence ID" value="NZ_JBHUNA010000005.1"/>
</dbReference>
<dbReference type="SUPFAM" id="SSF53720">
    <property type="entry name" value="ALDH-like"/>
    <property type="match status" value="1"/>
</dbReference>
<dbReference type="PANTHER" id="PTHR21256:SF2">
    <property type="entry name" value="HISTIDINE BIOSYNTHESIS TRIFUNCTIONAL PROTEIN"/>
    <property type="match status" value="1"/>
</dbReference>
<feature type="binding site" evidence="8">
    <location>
        <position position="414"/>
    </location>
    <ligand>
        <name>Zn(2+)</name>
        <dbReference type="ChEBI" id="CHEBI:29105"/>
    </ligand>
</feature>
<evidence type="ECO:0000313" key="12">
    <source>
        <dbReference type="Proteomes" id="UP001597502"/>
    </source>
</evidence>
<accession>A0ABW5V234</accession>
<sequence length="431" mass="46319">MKKMTASQFRQASGSSFGQTNNGILDEKVLRIISDVQKNGDTALLRLTEELDGIRLRTLQVTEDEFQEAEASVSDSFHTALRTAGKNIETFHAGQMEQSWFMNPDLGVTLGQKVSPIERVGVYIPGGKASYPSSVLMNIIPAKLAGVKDITVTTPPDEHGNISPHVLAAARVAGADTVYKVGGAQAIAALAYGTETIKKAFKIVGPGNTYVARAKKWVFGDVAVDMIAGPSEICIVADETANPAFAAADLLSQAEHDEQARPLLVTPSSHIADAVQGEISRQIEKLERKKIIRQSLDQNGRMIVTESLAEALDIANLIAPEHLQLMIREPFENLAAITNAGAIFLGNYSPEPLGDYAAGPNHTLPTSGTAAFSSPLGVYDFMKKSSIIHYQRDALRNVSETVTSLAKAEGLTAHAQSIQIRKDENDAKTDD</sequence>
<comment type="similarity">
    <text evidence="2 8 9 10">Belongs to the histidinol dehydrogenase family.</text>
</comment>
<dbReference type="Gene3D" id="3.40.50.1980">
    <property type="entry name" value="Nitrogenase molybdenum iron protein domain"/>
    <property type="match status" value="2"/>
</dbReference>
<feature type="binding site" evidence="8">
    <location>
        <position position="256"/>
    </location>
    <ligand>
        <name>substrate</name>
    </ligand>
</feature>
<name>A0ABW5V234_9BACI</name>
<evidence type="ECO:0000256" key="2">
    <source>
        <dbReference type="ARBA" id="ARBA00010178"/>
    </source>
</evidence>
<comment type="catalytic activity">
    <reaction evidence="7 8">
        <text>L-histidinol + 2 NAD(+) + H2O = L-histidine + 2 NADH + 3 H(+)</text>
        <dbReference type="Rhea" id="RHEA:20641"/>
        <dbReference type="ChEBI" id="CHEBI:15377"/>
        <dbReference type="ChEBI" id="CHEBI:15378"/>
        <dbReference type="ChEBI" id="CHEBI:57540"/>
        <dbReference type="ChEBI" id="CHEBI:57595"/>
        <dbReference type="ChEBI" id="CHEBI:57699"/>
        <dbReference type="ChEBI" id="CHEBI:57945"/>
        <dbReference type="EC" id="1.1.1.23"/>
    </reaction>
</comment>
<feature type="binding site" evidence="8">
    <location>
        <position position="208"/>
    </location>
    <ligand>
        <name>NAD(+)</name>
        <dbReference type="ChEBI" id="CHEBI:57540"/>
    </ligand>
</feature>
<evidence type="ECO:0000256" key="5">
    <source>
        <dbReference type="ARBA" id="ARBA00022833"/>
    </source>
</evidence>
<evidence type="ECO:0000313" key="11">
    <source>
        <dbReference type="EMBL" id="MFD2760052.1"/>
    </source>
</evidence>
<feature type="binding site" evidence="8">
    <location>
        <position position="355"/>
    </location>
    <ligand>
        <name>substrate</name>
    </ligand>
</feature>
<dbReference type="Proteomes" id="UP001597502">
    <property type="component" value="Unassembled WGS sequence"/>
</dbReference>
<dbReference type="EMBL" id="JBHUNA010000005">
    <property type="protein sequence ID" value="MFD2760052.1"/>
    <property type="molecule type" value="Genomic_DNA"/>
</dbReference>
<comment type="cofactor">
    <cofactor evidence="8">
        <name>Zn(2+)</name>
        <dbReference type="ChEBI" id="CHEBI:29105"/>
    </cofactor>
    <text evidence="8">Binds 1 zinc ion per subunit.</text>
</comment>
<dbReference type="InterPro" id="IPR022695">
    <property type="entry name" value="Histidinol_DH_monofunct"/>
</dbReference>
<dbReference type="InterPro" id="IPR012131">
    <property type="entry name" value="Hstdl_DH"/>
</dbReference>
<keyword evidence="4 8" id="KW-0479">Metal-binding</keyword>
<dbReference type="Gene3D" id="1.20.5.1300">
    <property type="match status" value="1"/>
</dbReference>
<evidence type="ECO:0000256" key="8">
    <source>
        <dbReference type="HAMAP-Rule" id="MF_01024"/>
    </source>
</evidence>
<keyword evidence="12" id="KW-1185">Reference proteome</keyword>
<evidence type="ECO:0000256" key="3">
    <source>
        <dbReference type="ARBA" id="ARBA00012965"/>
    </source>
</evidence>
<keyword evidence="6 8" id="KW-0560">Oxidoreductase</keyword>
<keyword evidence="8" id="KW-0520">NAD</keyword>
<keyword evidence="5 8" id="KW-0862">Zinc</keyword>
<dbReference type="GO" id="GO:0004399">
    <property type="term" value="F:histidinol dehydrogenase activity"/>
    <property type="evidence" value="ECO:0007669"/>
    <property type="project" value="UniProtKB-EC"/>
</dbReference>
<feature type="binding site" evidence="8">
    <location>
        <position position="253"/>
    </location>
    <ligand>
        <name>Zn(2+)</name>
        <dbReference type="ChEBI" id="CHEBI:29105"/>
    </ligand>
</feature>
<evidence type="ECO:0000256" key="9">
    <source>
        <dbReference type="PIRNR" id="PIRNR000099"/>
    </source>
</evidence>
<evidence type="ECO:0000256" key="1">
    <source>
        <dbReference type="ARBA" id="ARBA00003850"/>
    </source>
</evidence>
<feature type="binding site" evidence="8">
    <location>
        <position position="185"/>
    </location>
    <ligand>
        <name>NAD(+)</name>
        <dbReference type="ChEBI" id="CHEBI:57540"/>
    </ligand>
</feature>
<protein>
    <recommendedName>
        <fullName evidence="3 8">Histidinol dehydrogenase</fullName>
        <shortName evidence="8">HDH</shortName>
        <ecNumber evidence="3 8">1.1.1.23</ecNumber>
    </recommendedName>
</protein>
<gene>
    <name evidence="8 11" type="primary">hisD</name>
    <name evidence="11" type="ORF">ACFSUO_03515</name>
</gene>
<feature type="active site" description="Proton acceptor" evidence="8">
    <location>
        <position position="321"/>
    </location>
</feature>
<dbReference type="InterPro" id="IPR016161">
    <property type="entry name" value="Ald_DH/histidinol_DH"/>
</dbReference>
<evidence type="ECO:0000256" key="7">
    <source>
        <dbReference type="ARBA" id="ARBA00049489"/>
    </source>
</evidence>
<dbReference type="PIRSF" id="PIRSF000099">
    <property type="entry name" value="Histidinol_dh"/>
    <property type="match status" value="1"/>
</dbReference>
<keyword evidence="8" id="KW-0028">Amino-acid biosynthesis</keyword>
<dbReference type="EC" id="1.1.1.23" evidence="3 8"/>
<dbReference type="PROSITE" id="PS00611">
    <property type="entry name" value="HISOL_DEHYDROGENASE"/>
    <property type="match status" value="1"/>
</dbReference>
<comment type="caution">
    <text evidence="11">The sequence shown here is derived from an EMBL/GenBank/DDBJ whole genome shotgun (WGS) entry which is preliminary data.</text>
</comment>
<evidence type="ECO:0000256" key="10">
    <source>
        <dbReference type="RuleBase" id="RU004175"/>
    </source>
</evidence>
<evidence type="ECO:0000256" key="6">
    <source>
        <dbReference type="ARBA" id="ARBA00023002"/>
    </source>
</evidence>
<dbReference type="HAMAP" id="MF_01024">
    <property type="entry name" value="HisD"/>
    <property type="match status" value="1"/>
</dbReference>
<feature type="binding site" evidence="8">
    <location>
        <position position="256"/>
    </location>
    <ligand>
        <name>Zn(2+)</name>
        <dbReference type="ChEBI" id="CHEBI:29105"/>
    </ligand>
</feature>
<reference evidence="12" key="1">
    <citation type="journal article" date="2019" name="Int. J. Syst. Evol. Microbiol.">
        <title>The Global Catalogue of Microorganisms (GCM) 10K type strain sequencing project: providing services to taxonomists for standard genome sequencing and annotation.</title>
        <authorList>
            <consortium name="The Broad Institute Genomics Platform"/>
            <consortium name="The Broad Institute Genome Sequencing Center for Infectious Disease"/>
            <person name="Wu L."/>
            <person name="Ma J."/>
        </authorList>
    </citation>
    <scope>NUCLEOTIDE SEQUENCE [LARGE SCALE GENOMIC DNA]</scope>
    <source>
        <strain evidence="12">TISTR 1535</strain>
    </source>
</reference>
<dbReference type="Pfam" id="PF00815">
    <property type="entry name" value="Histidinol_dh"/>
    <property type="match status" value="1"/>
</dbReference>
<dbReference type="NCBIfam" id="TIGR00069">
    <property type="entry name" value="hisD"/>
    <property type="match status" value="1"/>
</dbReference>
<dbReference type="InterPro" id="IPR001692">
    <property type="entry name" value="Histidinol_DH_CS"/>
</dbReference>